<dbReference type="GO" id="GO:0046872">
    <property type="term" value="F:metal ion binding"/>
    <property type="evidence" value="ECO:0007669"/>
    <property type="project" value="InterPro"/>
</dbReference>
<dbReference type="PROSITE" id="PS51332">
    <property type="entry name" value="B12_BINDING"/>
    <property type="match status" value="1"/>
</dbReference>
<dbReference type="Pfam" id="PF02607">
    <property type="entry name" value="B12-binding_2"/>
    <property type="match status" value="1"/>
</dbReference>
<evidence type="ECO:0000313" key="3">
    <source>
        <dbReference type="Proteomes" id="UP000683575"/>
    </source>
</evidence>
<reference evidence="2" key="1">
    <citation type="submission" date="2021-06" db="EMBL/GenBank/DDBJ databases">
        <title>Complete genome sequence of Nocardioides sp. G188.</title>
        <authorList>
            <person name="Im W.-T."/>
        </authorList>
    </citation>
    <scope>NUCLEOTIDE SEQUENCE</scope>
    <source>
        <strain evidence="2">G188</strain>
    </source>
</reference>
<protein>
    <submittedName>
        <fullName evidence="2">Cobalamin-dependent protein</fullName>
    </submittedName>
</protein>
<feature type="domain" description="B12-binding" evidence="1">
    <location>
        <begin position="97"/>
        <end position="222"/>
    </location>
</feature>
<proteinExistence type="predicted"/>
<keyword evidence="3" id="KW-1185">Reference proteome</keyword>
<gene>
    <name evidence="2" type="ORF">KRR39_03945</name>
</gene>
<evidence type="ECO:0000313" key="2">
    <source>
        <dbReference type="EMBL" id="QWZ08992.1"/>
    </source>
</evidence>
<dbReference type="KEGG" id="nps:KRR39_03945"/>
<dbReference type="EMBL" id="CP077062">
    <property type="protein sequence ID" value="QWZ08992.1"/>
    <property type="molecule type" value="Genomic_DNA"/>
</dbReference>
<dbReference type="RefSeq" id="WP_216940838.1">
    <property type="nucleotide sequence ID" value="NZ_CP077062.1"/>
</dbReference>
<organism evidence="2 3">
    <name type="scientific">Nocardioides panacis</name>
    <dbReference type="NCBI Taxonomy" id="2849501"/>
    <lineage>
        <taxon>Bacteria</taxon>
        <taxon>Bacillati</taxon>
        <taxon>Actinomycetota</taxon>
        <taxon>Actinomycetes</taxon>
        <taxon>Propionibacteriales</taxon>
        <taxon>Nocardioidaceae</taxon>
        <taxon>Nocardioides</taxon>
    </lineage>
</organism>
<evidence type="ECO:0000259" key="1">
    <source>
        <dbReference type="PROSITE" id="PS51332"/>
    </source>
</evidence>
<dbReference type="InterPro" id="IPR003759">
    <property type="entry name" value="Cbl-bd_cap"/>
</dbReference>
<dbReference type="Proteomes" id="UP000683575">
    <property type="component" value="Chromosome"/>
</dbReference>
<accession>A0A975Y0Z9</accession>
<name>A0A975Y0Z9_9ACTN</name>
<dbReference type="CDD" id="cd02065">
    <property type="entry name" value="B12-binding_like"/>
    <property type="match status" value="1"/>
</dbReference>
<dbReference type="Pfam" id="PF02310">
    <property type="entry name" value="B12-binding"/>
    <property type="match status" value="1"/>
</dbReference>
<dbReference type="InterPro" id="IPR006158">
    <property type="entry name" value="Cobalamin-bd"/>
</dbReference>
<sequence>MTTEVAWGQQVEEYLSALNRGDRSGALQQARALRAEGHELLELILRLIAPAQLRVGELWVSDSWSVAQEHAATAISEAVLTTLAVEREEQARAPEDAPSVVVSCVEQEWHALPALMITEQLRASGFAVSYLGANSSSQGLVRHIHDTGPSAVLLSCALSSFLPLTRREIEAVRETGTPVVVGGSAFDAGGHRARVLGATAFATGATDVAEALAGLPTAVPPAPPLTHDGAEEAFVVFAARESLADEVSRRVLRSLDADPAEGHAHGWRRVLDDQLPHLVGSVAGALVCDDPRVVSDALAWGELVLGNRDAPAGTGTALRDALADALHDLPAATRLLDGVPPPR</sequence>
<dbReference type="GO" id="GO:0031419">
    <property type="term" value="F:cobalamin binding"/>
    <property type="evidence" value="ECO:0007669"/>
    <property type="project" value="InterPro"/>
</dbReference>
<dbReference type="AlphaFoldDB" id="A0A975Y0Z9"/>